<evidence type="ECO:0000313" key="1">
    <source>
        <dbReference type="EMBL" id="KKN46025.1"/>
    </source>
</evidence>
<organism evidence="1">
    <name type="scientific">marine sediment metagenome</name>
    <dbReference type="NCBI Taxonomy" id="412755"/>
    <lineage>
        <taxon>unclassified sequences</taxon>
        <taxon>metagenomes</taxon>
        <taxon>ecological metagenomes</taxon>
    </lineage>
</organism>
<protein>
    <submittedName>
        <fullName evidence="1">Uncharacterized protein</fullName>
    </submittedName>
</protein>
<dbReference type="AlphaFoldDB" id="A0A0F9QPA1"/>
<sequence>MKIAGTNIEIILSDKLPEDKIFIINKPRDCCPSETAVYNLLRELAND</sequence>
<dbReference type="EMBL" id="LAZR01001353">
    <property type="protein sequence ID" value="KKN46025.1"/>
    <property type="molecule type" value="Genomic_DNA"/>
</dbReference>
<reference evidence="1" key="1">
    <citation type="journal article" date="2015" name="Nature">
        <title>Complex archaea that bridge the gap between prokaryotes and eukaryotes.</title>
        <authorList>
            <person name="Spang A."/>
            <person name="Saw J.H."/>
            <person name="Jorgensen S.L."/>
            <person name="Zaremba-Niedzwiedzka K."/>
            <person name="Martijn J."/>
            <person name="Lind A.E."/>
            <person name="van Eijk R."/>
            <person name="Schleper C."/>
            <person name="Guy L."/>
            <person name="Ettema T.J."/>
        </authorList>
    </citation>
    <scope>NUCLEOTIDE SEQUENCE</scope>
</reference>
<gene>
    <name evidence="1" type="ORF">LCGC14_0677190</name>
</gene>
<name>A0A0F9QPA1_9ZZZZ</name>
<comment type="caution">
    <text evidence="1">The sequence shown here is derived from an EMBL/GenBank/DDBJ whole genome shotgun (WGS) entry which is preliminary data.</text>
</comment>
<accession>A0A0F9QPA1</accession>
<proteinExistence type="predicted"/>